<comment type="caution">
    <text evidence="1">The sequence shown here is derived from an EMBL/GenBank/DDBJ whole genome shotgun (WGS) entry which is preliminary data.</text>
</comment>
<keyword evidence="2" id="KW-1185">Reference proteome</keyword>
<proteinExistence type="predicted"/>
<dbReference type="Proteomes" id="UP001165367">
    <property type="component" value="Unassembled WGS sequence"/>
</dbReference>
<evidence type="ECO:0000313" key="2">
    <source>
        <dbReference type="Proteomes" id="UP001165367"/>
    </source>
</evidence>
<organism evidence="1 2">
    <name type="scientific">Terrimonas ginsenosidimutans</name>
    <dbReference type="NCBI Taxonomy" id="2908004"/>
    <lineage>
        <taxon>Bacteria</taxon>
        <taxon>Pseudomonadati</taxon>
        <taxon>Bacteroidota</taxon>
        <taxon>Chitinophagia</taxon>
        <taxon>Chitinophagales</taxon>
        <taxon>Chitinophagaceae</taxon>
        <taxon>Terrimonas</taxon>
    </lineage>
</organism>
<accession>A0ABS9KWY3</accession>
<evidence type="ECO:0008006" key="3">
    <source>
        <dbReference type="Google" id="ProtNLM"/>
    </source>
</evidence>
<protein>
    <recommendedName>
        <fullName evidence="3">Lipoprotein</fullName>
    </recommendedName>
</protein>
<dbReference type="PROSITE" id="PS51257">
    <property type="entry name" value="PROKAR_LIPOPROTEIN"/>
    <property type="match status" value="1"/>
</dbReference>
<gene>
    <name evidence="1" type="ORF">LZZ85_21180</name>
</gene>
<name>A0ABS9KWY3_9BACT</name>
<dbReference type="EMBL" id="JAKLTR010000015">
    <property type="protein sequence ID" value="MCG2616823.1"/>
    <property type="molecule type" value="Genomic_DNA"/>
</dbReference>
<dbReference type="RefSeq" id="WP_237875360.1">
    <property type="nucleotide sequence ID" value="NZ_JAKLTR010000015.1"/>
</dbReference>
<reference evidence="1" key="1">
    <citation type="submission" date="2022-01" db="EMBL/GenBank/DDBJ databases">
        <authorList>
            <person name="Jo J.-H."/>
            <person name="Im W.-T."/>
        </authorList>
    </citation>
    <scope>NUCLEOTIDE SEQUENCE</scope>
    <source>
        <strain evidence="1">NA20</strain>
    </source>
</reference>
<evidence type="ECO:0000313" key="1">
    <source>
        <dbReference type="EMBL" id="MCG2616823.1"/>
    </source>
</evidence>
<sequence length="247" mass="27084">MLTKTKMSGLLVIGMAVTGCMVFGCSKNEKGAVNTTDQEQVLFEDKRDANGQTAREVFLGGNVKKVTAIRSDHSVVEKIKSSAEWKAATAGVELDLSAIRRTYVHSTDASLVTIPVVSKTKTSEYFNVYLGQDRILLTRFSEIRQAGGMTTCKIESPAGELYYQFDLNNRNQLGNWKFEKDLPKLYDTDRDLSLVGRDPEDCSKKKFNSCMSCVIVDVCGSDWICSIACGLAIPSCVGGAALYCLII</sequence>